<dbReference type="Pfam" id="PF18265">
    <property type="entry name" value="Nas2_N"/>
    <property type="match status" value="1"/>
</dbReference>
<dbReference type="InterPro" id="IPR040815">
    <property type="entry name" value="Nas2_N"/>
</dbReference>
<feature type="coiled-coil region" evidence="2">
    <location>
        <begin position="97"/>
        <end position="128"/>
    </location>
</feature>
<evidence type="ECO:0000259" key="3">
    <source>
        <dbReference type="Pfam" id="PF18265"/>
    </source>
</evidence>
<dbReference type="Gene3D" id="6.10.140.1710">
    <property type="match status" value="1"/>
</dbReference>
<protein>
    <submittedName>
        <fullName evidence="5">Nas2 N-terminal domain-containing protein</fullName>
    </submittedName>
</protein>
<dbReference type="AlphaFoldDB" id="A0A915KRK2"/>
<evidence type="ECO:0000313" key="5">
    <source>
        <dbReference type="WBParaSite" id="nRc.2.0.1.t41392-RA"/>
    </source>
</evidence>
<keyword evidence="4" id="KW-1185">Reference proteome</keyword>
<accession>A0A915KRK2</accession>
<feature type="domain" description="Nas2 N-terminal" evidence="3">
    <location>
        <begin position="66"/>
        <end position="127"/>
    </location>
</feature>
<dbReference type="InterPro" id="IPR036034">
    <property type="entry name" value="PDZ_sf"/>
</dbReference>
<sequence length="218" mass="23991">MNRLEVYDSIFTNIANNGSQEAGKANEPRQSNAGCMEQGDALKFEQSLEELKIFDGGSIGKVAKASQQNMQPSGINMNDPLVDQEGFPRNDIDVALIRQTRHDIICLQNDLKALMNQLEKEMQEYYEDGGTSLKMDGIKISDSFGSSGAKEEIETCNRTSNTIFIKIDDVMSNSPSSESGLLTGDLIIQFGSVCADTFKNLSQIQEMIARLLSFSVVL</sequence>
<dbReference type="Proteomes" id="UP000887565">
    <property type="component" value="Unplaced"/>
</dbReference>
<dbReference type="SUPFAM" id="SSF50156">
    <property type="entry name" value="PDZ domain-like"/>
    <property type="match status" value="1"/>
</dbReference>
<dbReference type="GO" id="GO:0070682">
    <property type="term" value="P:proteasome regulatory particle assembly"/>
    <property type="evidence" value="ECO:0007669"/>
    <property type="project" value="InterPro"/>
</dbReference>
<evidence type="ECO:0000256" key="2">
    <source>
        <dbReference type="SAM" id="Coils"/>
    </source>
</evidence>
<dbReference type="PANTHER" id="PTHR12651:SF1">
    <property type="entry name" value="26S PROTEASOME NON-ATPASE REGULATORY SUBUNIT 9"/>
    <property type="match status" value="1"/>
</dbReference>
<keyword evidence="1" id="KW-0143">Chaperone</keyword>
<name>A0A915KRK2_ROMCU</name>
<dbReference type="GO" id="GO:0005634">
    <property type="term" value="C:nucleus"/>
    <property type="evidence" value="ECO:0007669"/>
    <property type="project" value="TreeGrafter"/>
</dbReference>
<dbReference type="InterPro" id="IPR035269">
    <property type="entry name" value="PSMD9"/>
</dbReference>
<evidence type="ECO:0000256" key="1">
    <source>
        <dbReference type="ARBA" id="ARBA00023186"/>
    </source>
</evidence>
<evidence type="ECO:0000313" key="4">
    <source>
        <dbReference type="Proteomes" id="UP000887565"/>
    </source>
</evidence>
<dbReference type="PANTHER" id="PTHR12651">
    <property type="entry name" value="26S PROTEASOME NON-ATPASE REGULATORY SUBUNIT 9"/>
    <property type="match status" value="1"/>
</dbReference>
<dbReference type="Gene3D" id="2.30.42.10">
    <property type="match status" value="1"/>
</dbReference>
<organism evidence="4 5">
    <name type="scientific">Romanomermis culicivorax</name>
    <name type="common">Nematode worm</name>
    <dbReference type="NCBI Taxonomy" id="13658"/>
    <lineage>
        <taxon>Eukaryota</taxon>
        <taxon>Metazoa</taxon>
        <taxon>Ecdysozoa</taxon>
        <taxon>Nematoda</taxon>
        <taxon>Enoplea</taxon>
        <taxon>Dorylaimia</taxon>
        <taxon>Mermithida</taxon>
        <taxon>Mermithoidea</taxon>
        <taxon>Mermithidae</taxon>
        <taxon>Romanomermis</taxon>
    </lineage>
</organism>
<dbReference type="OMA" id="HELHAIT"/>
<dbReference type="GO" id="GO:0005737">
    <property type="term" value="C:cytoplasm"/>
    <property type="evidence" value="ECO:0007669"/>
    <property type="project" value="TreeGrafter"/>
</dbReference>
<proteinExistence type="predicted"/>
<reference evidence="5" key="1">
    <citation type="submission" date="2022-11" db="UniProtKB">
        <authorList>
            <consortium name="WormBaseParasite"/>
        </authorList>
    </citation>
    <scope>IDENTIFICATION</scope>
</reference>
<dbReference type="WBParaSite" id="nRc.2.0.1.t41392-RA">
    <property type="protein sequence ID" value="nRc.2.0.1.t41392-RA"/>
    <property type="gene ID" value="nRc.2.0.1.g41392"/>
</dbReference>
<keyword evidence="2" id="KW-0175">Coiled coil</keyword>